<dbReference type="InterPro" id="IPR017853">
    <property type="entry name" value="GH"/>
</dbReference>
<organism evidence="4 5">
    <name type="scientific">Aliiglaciecola lipolytica E3</name>
    <dbReference type="NCBI Taxonomy" id="1127673"/>
    <lineage>
        <taxon>Bacteria</taxon>
        <taxon>Pseudomonadati</taxon>
        <taxon>Pseudomonadota</taxon>
        <taxon>Gammaproteobacteria</taxon>
        <taxon>Alteromonadales</taxon>
        <taxon>Alteromonadaceae</taxon>
        <taxon>Aliiglaciecola</taxon>
    </lineage>
</organism>
<evidence type="ECO:0000313" key="5">
    <source>
        <dbReference type="Proteomes" id="UP000006334"/>
    </source>
</evidence>
<dbReference type="PANTHER" id="PTHR30620:SF77">
    <property type="entry name" value="LYSOSOMAL BETA GLUCOSIDASE-LIKE"/>
    <property type="match status" value="1"/>
</dbReference>
<dbReference type="InterPro" id="IPR051915">
    <property type="entry name" value="Cellulose_Degrad_GH3"/>
</dbReference>
<dbReference type="AlphaFoldDB" id="K6YRG7"/>
<evidence type="ECO:0000259" key="2">
    <source>
        <dbReference type="Pfam" id="PF00933"/>
    </source>
</evidence>
<dbReference type="OrthoDB" id="9781691at2"/>
<feature type="domain" description="Glycoside hydrolase family 3 C-terminal" evidence="3">
    <location>
        <begin position="379"/>
        <end position="610"/>
    </location>
</feature>
<accession>K6YRG7</accession>
<dbReference type="InterPro" id="IPR036962">
    <property type="entry name" value="Glyco_hydro_3_N_sf"/>
</dbReference>
<proteinExistence type="predicted"/>
<dbReference type="EMBL" id="BAEN01000023">
    <property type="protein sequence ID" value="GAC13900.1"/>
    <property type="molecule type" value="Genomic_DNA"/>
</dbReference>
<name>K6YRG7_9ALTE</name>
<dbReference type="SUPFAM" id="SSF52279">
    <property type="entry name" value="Beta-D-glucan exohydrolase, C-terminal domain"/>
    <property type="match status" value="1"/>
</dbReference>
<dbReference type="Pfam" id="PF00933">
    <property type="entry name" value="Glyco_hydro_3"/>
    <property type="match status" value="1"/>
</dbReference>
<dbReference type="eggNOG" id="COG1472">
    <property type="taxonomic scope" value="Bacteria"/>
</dbReference>
<dbReference type="RefSeq" id="WP_008843717.1">
    <property type="nucleotide sequence ID" value="NZ_BAEN01000023.1"/>
</dbReference>
<reference evidence="4 5" key="1">
    <citation type="journal article" date="2017" name="Antonie Van Leeuwenhoek">
        <title>Rhizobium rhizosphaerae sp. nov., a novel species isolated from rice rhizosphere.</title>
        <authorList>
            <person name="Zhao J.J."/>
            <person name="Zhang J."/>
            <person name="Zhang R.J."/>
            <person name="Zhang C.W."/>
            <person name="Yin H.Q."/>
            <person name="Zhang X.X."/>
        </authorList>
    </citation>
    <scope>NUCLEOTIDE SEQUENCE [LARGE SCALE GENOMIC DNA]</scope>
    <source>
        <strain evidence="4 5">E3</strain>
    </source>
</reference>
<keyword evidence="5" id="KW-1185">Reference proteome</keyword>
<dbReference type="GO" id="GO:0009251">
    <property type="term" value="P:glucan catabolic process"/>
    <property type="evidence" value="ECO:0007669"/>
    <property type="project" value="TreeGrafter"/>
</dbReference>
<evidence type="ECO:0000256" key="1">
    <source>
        <dbReference type="ARBA" id="ARBA00022801"/>
    </source>
</evidence>
<dbReference type="GO" id="GO:0008422">
    <property type="term" value="F:beta-glucosidase activity"/>
    <property type="evidence" value="ECO:0007669"/>
    <property type="project" value="UniProtKB-EC"/>
</dbReference>
<keyword evidence="4" id="KW-0326">Glycosidase</keyword>
<dbReference type="SUPFAM" id="SSF51445">
    <property type="entry name" value="(Trans)glycosidases"/>
    <property type="match status" value="1"/>
</dbReference>
<protein>
    <submittedName>
        <fullName evidence="4">Beta-glucosidase</fullName>
        <ecNumber evidence="4">3.2.1.21</ecNumber>
    </submittedName>
</protein>
<dbReference type="InterPro" id="IPR002772">
    <property type="entry name" value="Glyco_hydro_3_C"/>
</dbReference>
<dbReference type="PANTHER" id="PTHR30620">
    <property type="entry name" value="PERIPLASMIC BETA-GLUCOSIDASE-RELATED"/>
    <property type="match status" value="1"/>
</dbReference>
<dbReference type="EC" id="3.2.1.21" evidence="4"/>
<evidence type="ECO:0000313" key="4">
    <source>
        <dbReference type="EMBL" id="GAC13900.1"/>
    </source>
</evidence>
<evidence type="ECO:0000259" key="3">
    <source>
        <dbReference type="Pfam" id="PF01915"/>
    </source>
</evidence>
<gene>
    <name evidence="4" type="ORF">GLIP_1259</name>
</gene>
<dbReference type="Proteomes" id="UP000006334">
    <property type="component" value="Unassembled WGS sequence"/>
</dbReference>
<dbReference type="Pfam" id="PF01915">
    <property type="entry name" value="Glyco_hydro_3_C"/>
    <property type="match status" value="1"/>
</dbReference>
<dbReference type="STRING" id="1127673.GLIP_1259"/>
<dbReference type="Gene3D" id="3.40.50.1700">
    <property type="entry name" value="Glycoside hydrolase family 3 C-terminal domain"/>
    <property type="match status" value="1"/>
</dbReference>
<keyword evidence="1 4" id="KW-0378">Hydrolase</keyword>
<feature type="domain" description="Glycoside hydrolase family 3 N-terminal" evidence="2">
    <location>
        <begin position="24"/>
        <end position="339"/>
    </location>
</feature>
<dbReference type="InterPro" id="IPR001764">
    <property type="entry name" value="Glyco_hydro_3_N"/>
</dbReference>
<comment type="caution">
    <text evidence="4">The sequence shown here is derived from an EMBL/GenBank/DDBJ whole genome shotgun (WGS) entry which is preliminary data.</text>
</comment>
<dbReference type="PRINTS" id="PR00133">
    <property type="entry name" value="GLHYDRLASE3"/>
</dbReference>
<sequence length="620" mass="67670">MIKSKQNINQQIIANVEALMAKMTLAQKIGQMTQAERSTCTAQDVYQYHLGSVLSAAGSVPGNNRLKDWLEMTDAYWLASMQTDADHLAIPVIYGIDAVHGNNNVKDAVVFPHNIGLGAGADFDLIEQIAEITAKEVCAIGVDWVFSPNLAVAEDYHWGRTYESFSERTDLVCDFAKSMITGLQSALPQSGVLACAKHWIGDGGTLHGVDQGDTILDWQQLEQIHVRPYYQAIEAGALSIMVSFSSWNGEKCHGNRHLLTDILKGNMQFSGILISDMQGIDDLAEDFYIAVAKGVNAGIDMFMVPGNWKQFIEHLISHVELGTVPIERINDAVRRILSVKMAIGLFEKPRPSKRQLANHASFGSKQHRNVARKAVQKSLVLLKNHDHVLPLSKNSRILVTGNSADNIGYQCGGFTISWQGDDGNEEFPAATSIWQGIQNQATNAQFIGAGEITDIDPNQFDVAIVVVGERPYAEGLGDIRYDDDVMFKSGLQINGQLRMQPASGNSLELQVMYPQALQTIKTLKVKGIPVVTILISGRPLITTSEITQSSAFIAAWLPGSEGDGVADVLYAKAAFSGKLGFSWPDNSQSNIDLEKQAFDTIYPVGFGLTYPVKTLAKSAV</sequence>
<dbReference type="InterPro" id="IPR036881">
    <property type="entry name" value="Glyco_hydro_3_C_sf"/>
</dbReference>
<dbReference type="Gene3D" id="3.20.20.300">
    <property type="entry name" value="Glycoside hydrolase, family 3, N-terminal domain"/>
    <property type="match status" value="1"/>
</dbReference>